<dbReference type="CTD" id="36455"/>
<dbReference type="OrthoDB" id="1938039at2759"/>
<evidence type="ECO:0000313" key="4">
    <source>
        <dbReference type="RefSeq" id="XP_020724322.2"/>
    </source>
</evidence>
<feature type="compositionally biased region" description="Polar residues" evidence="2">
    <location>
        <begin position="339"/>
        <end position="348"/>
    </location>
</feature>
<evidence type="ECO:0000256" key="1">
    <source>
        <dbReference type="SAM" id="Coils"/>
    </source>
</evidence>
<dbReference type="KEGG" id="bter:100642631"/>
<dbReference type="GeneID" id="100642631"/>
<protein>
    <submittedName>
        <fullName evidence="4">Uncharacterized protein PF3D7_1120600</fullName>
    </submittedName>
</protein>
<feature type="compositionally biased region" description="Basic and acidic residues" evidence="2">
    <location>
        <begin position="172"/>
        <end position="181"/>
    </location>
</feature>
<proteinExistence type="predicted"/>
<feature type="compositionally biased region" description="Basic and acidic residues" evidence="2">
    <location>
        <begin position="488"/>
        <end position="498"/>
    </location>
</feature>
<dbReference type="AlphaFoldDB" id="A0A9B7I1V6"/>
<keyword evidence="1" id="KW-0175">Coiled coil</keyword>
<feature type="compositionally biased region" description="Basic and acidic residues" evidence="2">
    <location>
        <begin position="375"/>
        <end position="386"/>
    </location>
</feature>
<name>A0A9B7I1V6_BOMTE</name>
<gene>
    <name evidence="4" type="primary">LOC100642631</name>
</gene>
<feature type="region of interest" description="Disordered" evidence="2">
    <location>
        <begin position="749"/>
        <end position="770"/>
    </location>
</feature>
<evidence type="ECO:0000256" key="2">
    <source>
        <dbReference type="SAM" id="MobiDB-lite"/>
    </source>
</evidence>
<feature type="compositionally biased region" description="Basic and acidic residues" evidence="2">
    <location>
        <begin position="328"/>
        <end position="338"/>
    </location>
</feature>
<feature type="compositionally biased region" description="Basic and acidic residues" evidence="2">
    <location>
        <begin position="349"/>
        <end position="368"/>
    </location>
</feature>
<sequence>MEDDIDIYEDLPDFGTEFHQNFVSNNGENIVEEQVNLKKQIAELTTKLENFQKVNKNLESNLFSLLKTAKAEIARKDKMIDELRKKLDDVTFRRNMHSKTSDYVNHKSNVCETAVNIYQKSTDICFPDDENGTETLVADSLYSQSKDQQNKSTLVPITVFGERLLKRMIDEQNLEKKDKQSNKLSSNDNDNKTSKGYVVESDKENGFLSDINYCNIKEIQSPAIAQYKGGEHVKSPLTDSRSTIKDFQSNNKNEMSSIFQRKPIFTNSTTPTGKRVSEETSRHIHVKRIKSTELEHCFETTKKEIDNNISESKEKSMLLLYTNSESSTHSKEKEHNTKSLEYTRNSNTELKKHGYLVDDANREDEKKDTKNKRNLLCDRRDINEHSSKRRNKPAQNATSILDKKEISYRCTEIFERDNYRSNHSEHRSHRDKQREYHRMDDHRPRVRSTPYTKSNREDKYGRNQYSKQSIHDEKFEKRYNFRSTGATDKSKISKKDASNVRGTKHSTVDRISAGQKLDDIKKTQNYYNEHESRKIRLKNADKPIKRYDEDKRDEHNKYSYRKINAENLIEHPKHSQVSRGINRKDVGITQTVNELGIDDELRKYAKEELKYSFIDLEDGEISNSSNNSSLKDADDKYERLKDRQDTGKELPEDLPSTVNNTSIKNPIYNTLRNETMEKLKIPSDTLQTIPISDTNITCIPDNESHKNKESIESIENVENIEKFIRDYAPTCDKMLGNISRASNTIHISNGSQLKSTKKEEQTDALNASPKKIISFSENRQTDKNVIDDVASNENNVTKDDYTTEQMMSLKDIKEDCVILQKNDSIELSSSELTKNNCLSNDKMEQTSDQSKAQDKSLENTLIKNSVISETSKGTEFKQQNNNTSISTADLTNDDIRNNYDNFNNRDEGKINRNSSKDMTKIMKDECENINVITGITRERECGKYTGKTEEIELKKCKKPLIKGTNDDRSTKISSMNVQGKIVVFARRKKPVCLANSNANMTVLINNKHNHSVDLSITNIVKTNDHGMANTS</sequence>
<accession>A0A9B7I1V6</accession>
<organism evidence="3 4">
    <name type="scientific">Bombus terrestris</name>
    <name type="common">Buff-tailed bumblebee</name>
    <name type="synonym">Apis terrestris</name>
    <dbReference type="NCBI Taxonomy" id="30195"/>
    <lineage>
        <taxon>Eukaryota</taxon>
        <taxon>Metazoa</taxon>
        <taxon>Ecdysozoa</taxon>
        <taxon>Arthropoda</taxon>
        <taxon>Hexapoda</taxon>
        <taxon>Insecta</taxon>
        <taxon>Pterygota</taxon>
        <taxon>Neoptera</taxon>
        <taxon>Endopterygota</taxon>
        <taxon>Hymenoptera</taxon>
        <taxon>Apocrita</taxon>
        <taxon>Aculeata</taxon>
        <taxon>Apoidea</taxon>
        <taxon>Anthophila</taxon>
        <taxon>Apidae</taxon>
        <taxon>Bombus</taxon>
        <taxon>Bombus</taxon>
    </lineage>
</organism>
<feature type="compositionally biased region" description="Basic and acidic residues" evidence="2">
    <location>
        <begin position="642"/>
        <end position="651"/>
    </location>
</feature>
<dbReference type="Proteomes" id="UP000835206">
    <property type="component" value="Chromosome 3"/>
</dbReference>
<feature type="coiled-coil region" evidence="1">
    <location>
        <begin position="34"/>
        <end position="86"/>
    </location>
</feature>
<evidence type="ECO:0000313" key="3">
    <source>
        <dbReference type="Proteomes" id="UP000835206"/>
    </source>
</evidence>
<keyword evidence="3" id="KW-1185">Reference proteome</keyword>
<reference evidence="4" key="1">
    <citation type="submission" date="2025-08" db="UniProtKB">
        <authorList>
            <consortium name="RefSeq"/>
        </authorList>
    </citation>
    <scope>IDENTIFICATION</scope>
</reference>
<feature type="compositionally biased region" description="Basic and acidic residues" evidence="2">
    <location>
        <begin position="893"/>
        <end position="915"/>
    </location>
</feature>
<dbReference type="RefSeq" id="XP_020724322.2">
    <property type="nucleotide sequence ID" value="XM_020868663.2"/>
</dbReference>
<feature type="region of interest" description="Disordered" evidence="2">
    <location>
        <begin position="324"/>
        <end position="400"/>
    </location>
</feature>
<feature type="compositionally biased region" description="Basic and acidic residues" evidence="2">
    <location>
        <begin position="432"/>
        <end position="443"/>
    </location>
</feature>
<feature type="region of interest" description="Disordered" evidence="2">
    <location>
        <begin position="172"/>
        <end position="198"/>
    </location>
</feature>
<feature type="compositionally biased region" description="Polar residues" evidence="2">
    <location>
        <begin position="871"/>
        <end position="890"/>
    </location>
</feature>
<feature type="region of interest" description="Disordered" evidence="2">
    <location>
        <begin position="419"/>
        <end position="472"/>
    </location>
</feature>
<feature type="region of interest" description="Disordered" evidence="2">
    <location>
        <begin position="871"/>
        <end position="915"/>
    </location>
</feature>
<feature type="region of interest" description="Disordered" evidence="2">
    <location>
        <begin position="484"/>
        <end position="506"/>
    </location>
</feature>
<feature type="region of interest" description="Disordered" evidence="2">
    <location>
        <begin position="642"/>
        <end position="661"/>
    </location>
</feature>